<keyword evidence="8" id="KW-1185">Reference proteome</keyword>
<evidence type="ECO:0000256" key="3">
    <source>
        <dbReference type="ARBA" id="ARBA00022692"/>
    </source>
</evidence>
<gene>
    <name evidence="7" type="ORF">H7C18_19280</name>
</gene>
<comment type="caution">
    <text evidence="7">The sequence shown here is derived from an EMBL/GenBank/DDBJ whole genome shotgun (WGS) entry which is preliminary data.</text>
</comment>
<evidence type="ECO:0000256" key="4">
    <source>
        <dbReference type="ARBA" id="ARBA00022989"/>
    </source>
</evidence>
<accession>A0A7X0SQ83</accession>
<protein>
    <submittedName>
        <fullName evidence="7">Oligosaccharide flippase family protein</fullName>
    </submittedName>
</protein>
<sequence>MKTAALKYLKRLVHEQFVRNVFVLASGTLFSQVLILATLPIVTHLYSPSDYGIFAVYSSVISIVLVVVSLSYEVTIPIAKDDRTASSMVHLCLYLCILMSLIFGGAFYGLHDKLAVWLDAPDLRKYYYLFAASLLCAGVYNVLNFWSIRKEYFKPISRTKYFQSMNQVSTQLLLSLTHTGPLGLMYGDLIGRMTGIWNQWKLWRKDVRNAGIRTTWAEIKSNASRYKRFPLLSSGSHILNSLGLYLPNILLAWMYGPNVAGLFTLAQRLLGAPTTLVSISVSQVYLSNFAIHANQNPEKVVPLFMGTLRKVLITGIVIIGAVTVASPYLFHYLFGKQWEGTEPYLRIMSIMYLSQFVANAVGATIDVMERQDLHLIREVVRILMVLAALLSARYTHQNALTAATMLSAASTLGYALHLTLSWISVRKYRTRNSIPEVATALND</sequence>
<reference evidence="7 8" key="1">
    <citation type="submission" date="2020-08" db="EMBL/GenBank/DDBJ databases">
        <title>Cohnella phylogeny.</title>
        <authorList>
            <person name="Dunlap C."/>
        </authorList>
    </citation>
    <scope>NUCLEOTIDE SEQUENCE [LARGE SCALE GENOMIC DNA]</scope>
    <source>
        <strain evidence="7 8">CBP 2801</strain>
    </source>
</reference>
<dbReference type="EMBL" id="JACJVO010000024">
    <property type="protein sequence ID" value="MBB6733064.1"/>
    <property type="molecule type" value="Genomic_DNA"/>
</dbReference>
<evidence type="ECO:0000256" key="6">
    <source>
        <dbReference type="SAM" id="Phobius"/>
    </source>
</evidence>
<evidence type="ECO:0000313" key="7">
    <source>
        <dbReference type="EMBL" id="MBB6733064.1"/>
    </source>
</evidence>
<dbReference type="PANTHER" id="PTHR30250:SF28">
    <property type="entry name" value="POLYSACCHARIDE BIOSYNTHESIS PROTEIN"/>
    <property type="match status" value="1"/>
</dbReference>
<feature type="transmembrane region" description="Helical" evidence="6">
    <location>
        <begin position="311"/>
        <end position="330"/>
    </location>
</feature>
<dbReference type="AlphaFoldDB" id="A0A7X0SQ83"/>
<evidence type="ECO:0000313" key="8">
    <source>
        <dbReference type="Proteomes" id="UP000564644"/>
    </source>
</evidence>
<feature type="transmembrane region" description="Helical" evidence="6">
    <location>
        <begin position="54"/>
        <end position="79"/>
    </location>
</feature>
<dbReference type="GO" id="GO:0005886">
    <property type="term" value="C:plasma membrane"/>
    <property type="evidence" value="ECO:0007669"/>
    <property type="project" value="UniProtKB-SubCell"/>
</dbReference>
<organism evidence="7 8">
    <name type="scientific">Cohnella zeiphila</name>
    <dbReference type="NCBI Taxonomy" id="2761120"/>
    <lineage>
        <taxon>Bacteria</taxon>
        <taxon>Bacillati</taxon>
        <taxon>Bacillota</taxon>
        <taxon>Bacilli</taxon>
        <taxon>Bacillales</taxon>
        <taxon>Paenibacillaceae</taxon>
        <taxon>Cohnella</taxon>
    </lineage>
</organism>
<feature type="transmembrane region" description="Helical" evidence="6">
    <location>
        <begin position="402"/>
        <end position="423"/>
    </location>
</feature>
<feature type="transmembrane region" description="Helical" evidence="6">
    <location>
        <begin position="126"/>
        <end position="148"/>
    </location>
</feature>
<proteinExistence type="predicted"/>
<comment type="subcellular location">
    <subcellularLocation>
        <location evidence="1">Cell membrane</location>
        <topology evidence="1">Multi-pass membrane protein</topology>
    </subcellularLocation>
</comment>
<dbReference type="PANTHER" id="PTHR30250">
    <property type="entry name" value="PST FAMILY PREDICTED COLANIC ACID TRANSPORTER"/>
    <property type="match status" value="1"/>
</dbReference>
<feature type="transmembrane region" description="Helical" evidence="6">
    <location>
        <begin position="229"/>
        <end position="250"/>
    </location>
</feature>
<evidence type="ECO:0000256" key="5">
    <source>
        <dbReference type="ARBA" id="ARBA00023136"/>
    </source>
</evidence>
<keyword evidence="4 6" id="KW-1133">Transmembrane helix</keyword>
<feature type="transmembrane region" description="Helical" evidence="6">
    <location>
        <begin position="91"/>
        <end position="111"/>
    </location>
</feature>
<keyword evidence="5 6" id="KW-0472">Membrane</keyword>
<name>A0A7X0SQ83_9BACL</name>
<feature type="transmembrane region" description="Helical" evidence="6">
    <location>
        <begin position="270"/>
        <end position="291"/>
    </location>
</feature>
<feature type="transmembrane region" description="Helical" evidence="6">
    <location>
        <begin position="379"/>
        <end position="396"/>
    </location>
</feature>
<feature type="transmembrane region" description="Helical" evidence="6">
    <location>
        <begin position="21"/>
        <end position="42"/>
    </location>
</feature>
<evidence type="ECO:0000256" key="2">
    <source>
        <dbReference type="ARBA" id="ARBA00022475"/>
    </source>
</evidence>
<feature type="transmembrane region" description="Helical" evidence="6">
    <location>
        <begin position="350"/>
        <end position="367"/>
    </location>
</feature>
<dbReference type="Proteomes" id="UP000564644">
    <property type="component" value="Unassembled WGS sequence"/>
</dbReference>
<keyword evidence="3 6" id="KW-0812">Transmembrane</keyword>
<evidence type="ECO:0000256" key="1">
    <source>
        <dbReference type="ARBA" id="ARBA00004651"/>
    </source>
</evidence>
<dbReference type="Pfam" id="PF13440">
    <property type="entry name" value="Polysacc_synt_3"/>
    <property type="match status" value="1"/>
</dbReference>
<dbReference type="RefSeq" id="WP_185130723.1">
    <property type="nucleotide sequence ID" value="NZ_JACJVO010000024.1"/>
</dbReference>
<dbReference type="InterPro" id="IPR050833">
    <property type="entry name" value="Poly_Biosynth_Transport"/>
</dbReference>
<keyword evidence="2" id="KW-1003">Cell membrane</keyword>